<protein>
    <recommendedName>
        <fullName evidence="2">Protein kinase domain-containing protein</fullName>
    </recommendedName>
</protein>
<dbReference type="PANTHER" id="PTHR12984">
    <property type="entry name" value="SCY1-RELATED S/T PROTEIN KINASE-LIKE"/>
    <property type="match status" value="1"/>
</dbReference>
<dbReference type="GO" id="GO:0005524">
    <property type="term" value="F:ATP binding"/>
    <property type="evidence" value="ECO:0007669"/>
    <property type="project" value="InterPro"/>
</dbReference>
<evidence type="ECO:0000259" key="2">
    <source>
        <dbReference type="PROSITE" id="PS50011"/>
    </source>
</evidence>
<dbReference type="AlphaFoldDB" id="A0A9D4YIY5"/>
<dbReference type="Proteomes" id="UP001058974">
    <property type="component" value="Chromosome 2"/>
</dbReference>
<dbReference type="GO" id="GO:0004672">
    <property type="term" value="F:protein kinase activity"/>
    <property type="evidence" value="ECO:0007669"/>
    <property type="project" value="InterPro"/>
</dbReference>
<dbReference type="Gene3D" id="1.10.510.10">
    <property type="entry name" value="Transferase(Phosphotransferase) domain 1"/>
    <property type="match status" value="1"/>
</dbReference>
<dbReference type="Gramene" id="Psat02G0521700-T1">
    <property type="protein sequence ID" value="KAI5439752.1"/>
    <property type="gene ID" value="KIW84_025217"/>
</dbReference>
<evidence type="ECO:0000313" key="4">
    <source>
        <dbReference type="Proteomes" id="UP001058974"/>
    </source>
</evidence>
<keyword evidence="4" id="KW-1185">Reference proteome</keyword>
<sequence>MFKFLKDVVGGSGTGIKDLPYNIGEPYHSAWGSWIHHRGTSKDDGSPVSIFTLSGSNAQDGHLAAGRNGVERLRTVRHPNILSFLRSTEIETFDGGSSKVTIYIVTEPVMPLSDKVKELGLESTQRDEYYAWGLLQISKAASFLNNDCKLVHGNVCLASVVVTQTLDWKLHAFDVLSEFDGSNESSSTQMLQYAWLVATQYKAMELAKSDWAVIKKSPPWAIDSWGMGCLIYELFSGLKLIKTEELRNTDSIPKSLLPDYQRLLNTIHLMEILSLKDSVEKDTFFCKLPNLAEQLPRQIMLKKLLPLLASALEFGSAAAPALTALLKMGSWLSAEEFRVKILPTIIKLFASNDRAVRVSLLQHIEQFGESLSAQAVDEQVYPHVATGFSDTSAFLRELTLKSMLVLAPKLSQRTLSGSLLKHLSKLQVDEEVGIRTNTIILLGNIASYLNEGTRKRVLINAFTVHALRDTFPRARGAGIMALCATSFNYDITEIATRILPNIVVLTSRAITGLHRRTSSHPHYGSTSCLC</sequence>
<dbReference type="PROSITE" id="PS50077">
    <property type="entry name" value="HEAT_REPEAT"/>
    <property type="match status" value="1"/>
</dbReference>
<accession>A0A9D4YIY5</accession>
<gene>
    <name evidence="3" type="ORF">KIW84_025217</name>
</gene>
<dbReference type="InterPro" id="IPR021133">
    <property type="entry name" value="HEAT_type_2"/>
</dbReference>
<dbReference type="InterPro" id="IPR016024">
    <property type="entry name" value="ARM-type_fold"/>
</dbReference>
<dbReference type="InterPro" id="IPR000719">
    <property type="entry name" value="Prot_kinase_dom"/>
</dbReference>
<proteinExistence type="predicted"/>
<dbReference type="PROSITE" id="PS50011">
    <property type="entry name" value="PROTEIN_KINASE_DOM"/>
    <property type="match status" value="1"/>
</dbReference>
<dbReference type="Gene3D" id="1.25.10.10">
    <property type="entry name" value="Leucine-rich Repeat Variant"/>
    <property type="match status" value="1"/>
</dbReference>
<organism evidence="3 4">
    <name type="scientific">Pisum sativum</name>
    <name type="common">Garden pea</name>
    <name type="synonym">Lathyrus oleraceus</name>
    <dbReference type="NCBI Taxonomy" id="3888"/>
    <lineage>
        <taxon>Eukaryota</taxon>
        <taxon>Viridiplantae</taxon>
        <taxon>Streptophyta</taxon>
        <taxon>Embryophyta</taxon>
        <taxon>Tracheophyta</taxon>
        <taxon>Spermatophyta</taxon>
        <taxon>Magnoliopsida</taxon>
        <taxon>eudicotyledons</taxon>
        <taxon>Gunneridae</taxon>
        <taxon>Pentapetalae</taxon>
        <taxon>rosids</taxon>
        <taxon>fabids</taxon>
        <taxon>Fabales</taxon>
        <taxon>Fabaceae</taxon>
        <taxon>Papilionoideae</taxon>
        <taxon>50 kb inversion clade</taxon>
        <taxon>NPAAA clade</taxon>
        <taxon>Hologalegina</taxon>
        <taxon>IRL clade</taxon>
        <taxon>Fabeae</taxon>
        <taxon>Lathyrus</taxon>
    </lineage>
</organism>
<dbReference type="SUPFAM" id="SSF56112">
    <property type="entry name" value="Protein kinase-like (PK-like)"/>
    <property type="match status" value="1"/>
</dbReference>
<dbReference type="InterPro" id="IPR051177">
    <property type="entry name" value="CIK-Related_Protein"/>
</dbReference>
<dbReference type="Gene3D" id="3.30.200.20">
    <property type="entry name" value="Phosphorylase Kinase, domain 1"/>
    <property type="match status" value="1"/>
</dbReference>
<name>A0A9D4YIY5_PEA</name>
<reference evidence="3 4" key="1">
    <citation type="journal article" date="2022" name="Nat. Genet.">
        <title>Improved pea reference genome and pan-genome highlight genomic features and evolutionary characteristics.</title>
        <authorList>
            <person name="Yang T."/>
            <person name="Liu R."/>
            <person name="Luo Y."/>
            <person name="Hu S."/>
            <person name="Wang D."/>
            <person name="Wang C."/>
            <person name="Pandey M.K."/>
            <person name="Ge S."/>
            <person name="Xu Q."/>
            <person name="Li N."/>
            <person name="Li G."/>
            <person name="Huang Y."/>
            <person name="Saxena R.K."/>
            <person name="Ji Y."/>
            <person name="Li M."/>
            <person name="Yan X."/>
            <person name="He Y."/>
            <person name="Liu Y."/>
            <person name="Wang X."/>
            <person name="Xiang C."/>
            <person name="Varshney R.K."/>
            <person name="Ding H."/>
            <person name="Gao S."/>
            <person name="Zong X."/>
        </authorList>
    </citation>
    <scope>NUCLEOTIDE SEQUENCE [LARGE SCALE GENOMIC DNA]</scope>
    <source>
        <strain evidence="3 4">cv. Zhongwan 6</strain>
    </source>
</reference>
<dbReference type="SUPFAM" id="SSF48371">
    <property type="entry name" value="ARM repeat"/>
    <property type="match status" value="1"/>
</dbReference>
<dbReference type="PANTHER" id="PTHR12984:SF3">
    <property type="entry name" value="N-TERMINAL KINASE-LIKE PROTEIN"/>
    <property type="match status" value="1"/>
</dbReference>
<dbReference type="InterPro" id="IPR011989">
    <property type="entry name" value="ARM-like"/>
</dbReference>
<feature type="repeat" description="HEAT" evidence="1">
    <location>
        <begin position="341"/>
        <end position="379"/>
    </location>
</feature>
<comment type="caution">
    <text evidence="3">The sequence shown here is derived from an EMBL/GenBank/DDBJ whole genome shotgun (WGS) entry which is preliminary data.</text>
</comment>
<evidence type="ECO:0000313" key="3">
    <source>
        <dbReference type="EMBL" id="KAI5439752.1"/>
    </source>
</evidence>
<feature type="domain" description="Protein kinase" evidence="2">
    <location>
        <begin position="2"/>
        <end position="332"/>
    </location>
</feature>
<dbReference type="EMBL" id="JAMSHJ010000002">
    <property type="protein sequence ID" value="KAI5439752.1"/>
    <property type="molecule type" value="Genomic_DNA"/>
</dbReference>
<dbReference type="InterPro" id="IPR011009">
    <property type="entry name" value="Kinase-like_dom_sf"/>
</dbReference>
<evidence type="ECO:0000256" key="1">
    <source>
        <dbReference type="PROSITE-ProRule" id="PRU00103"/>
    </source>
</evidence>